<feature type="domain" description="Polymerase beta nucleotidyltransferase" evidence="1">
    <location>
        <begin position="55"/>
        <end position="140"/>
    </location>
</feature>
<sequence length="166" mass="18373">METKIYISDGTGAEWKELAMKRFGYGRGSISKAAEEALSLWIASENRIIKTISALKDIAKHDKGIEAVLLFGSYARKESYNDIDVALLLEKNADKIGILAKCSSVLPSHPKFDLSIFNDMPIETQSRVLNEGTVIYVKDTQQLLGLSAGIIERLSDQKRLLDNALV</sequence>
<dbReference type="CDD" id="cd05403">
    <property type="entry name" value="NT_KNTase_like"/>
    <property type="match status" value="1"/>
</dbReference>
<proteinExistence type="predicted"/>
<gene>
    <name evidence="2" type="ORF">B2A_07189</name>
</gene>
<dbReference type="Gene3D" id="3.30.460.10">
    <property type="entry name" value="Beta Polymerase, domain 2"/>
    <property type="match status" value="1"/>
</dbReference>
<dbReference type="PANTHER" id="PTHR43852">
    <property type="entry name" value="NUCLEOTIDYLTRANSFERASE"/>
    <property type="match status" value="1"/>
</dbReference>
<protein>
    <submittedName>
        <fullName evidence="2">DNA polymerase beta domain protein region</fullName>
    </submittedName>
</protein>
<reference evidence="2" key="2">
    <citation type="journal article" date="2014" name="ISME J.">
        <title>Microbial stratification in low pH oxic and suboxic macroscopic growths along an acid mine drainage.</title>
        <authorList>
            <person name="Mendez-Garcia C."/>
            <person name="Mesa V."/>
            <person name="Sprenger R.R."/>
            <person name="Richter M."/>
            <person name="Diez M.S."/>
            <person name="Solano J."/>
            <person name="Bargiela R."/>
            <person name="Golyshina O.V."/>
            <person name="Manteca A."/>
            <person name="Ramos J.L."/>
            <person name="Gallego J.R."/>
            <person name="Llorente I."/>
            <person name="Martins Dos Santos V.A."/>
            <person name="Jensen O.N."/>
            <person name="Pelaez A.I."/>
            <person name="Sanchez J."/>
            <person name="Ferrer M."/>
        </authorList>
    </citation>
    <scope>NUCLEOTIDE SEQUENCE</scope>
</reference>
<dbReference type="EMBL" id="AUZZ01005138">
    <property type="protein sequence ID" value="EQD50790.1"/>
    <property type="molecule type" value="Genomic_DNA"/>
</dbReference>
<reference evidence="2" key="1">
    <citation type="submission" date="2013-08" db="EMBL/GenBank/DDBJ databases">
        <authorList>
            <person name="Mendez C."/>
            <person name="Richter M."/>
            <person name="Ferrer M."/>
            <person name="Sanchez J."/>
        </authorList>
    </citation>
    <scope>NUCLEOTIDE SEQUENCE</scope>
</reference>
<dbReference type="InterPro" id="IPR052930">
    <property type="entry name" value="TA_antitoxin_MntA"/>
</dbReference>
<organism evidence="2">
    <name type="scientific">mine drainage metagenome</name>
    <dbReference type="NCBI Taxonomy" id="410659"/>
    <lineage>
        <taxon>unclassified sequences</taxon>
        <taxon>metagenomes</taxon>
        <taxon>ecological metagenomes</taxon>
    </lineage>
</organism>
<dbReference type="InterPro" id="IPR043519">
    <property type="entry name" value="NT_sf"/>
</dbReference>
<name>T1B990_9ZZZZ</name>
<evidence type="ECO:0000313" key="2">
    <source>
        <dbReference type="EMBL" id="EQD50790.1"/>
    </source>
</evidence>
<evidence type="ECO:0000259" key="1">
    <source>
        <dbReference type="Pfam" id="PF18765"/>
    </source>
</evidence>
<dbReference type="InterPro" id="IPR041633">
    <property type="entry name" value="Polbeta"/>
</dbReference>
<dbReference type="SUPFAM" id="SSF81301">
    <property type="entry name" value="Nucleotidyltransferase"/>
    <property type="match status" value="1"/>
</dbReference>
<dbReference type="AlphaFoldDB" id="T1B990"/>
<comment type="caution">
    <text evidence="2">The sequence shown here is derived from an EMBL/GenBank/DDBJ whole genome shotgun (WGS) entry which is preliminary data.</text>
</comment>
<dbReference type="PANTHER" id="PTHR43852:SF3">
    <property type="entry name" value="NUCLEOTIDYLTRANSFERASE"/>
    <property type="match status" value="1"/>
</dbReference>
<accession>T1B990</accession>
<dbReference type="Pfam" id="PF18765">
    <property type="entry name" value="Polbeta"/>
    <property type="match status" value="1"/>
</dbReference>